<dbReference type="EMBL" id="FOHN01000015">
    <property type="protein sequence ID" value="SET33083.1"/>
    <property type="molecule type" value="Genomic_DNA"/>
</dbReference>
<dbReference type="InterPro" id="IPR026906">
    <property type="entry name" value="LRR_5"/>
</dbReference>
<accession>A0A1I0DN11</accession>
<dbReference type="STRING" id="29364.SAMN04487772_11538"/>
<evidence type="ECO:0000313" key="1">
    <source>
        <dbReference type="EMBL" id="SET33083.1"/>
    </source>
</evidence>
<reference evidence="1 2" key="1">
    <citation type="submission" date="2016-10" db="EMBL/GenBank/DDBJ databases">
        <authorList>
            <person name="de Groot N.N."/>
        </authorList>
    </citation>
    <scope>NUCLEOTIDE SEQUENCE [LARGE SCALE GENOMIC DNA]</scope>
    <source>
        <strain evidence="1 2">DSM 1801</strain>
    </source>
</reference>
<dbReference type="AlphaFoldDB" id="A0A1I0DN11"/>
<protein>
    <submittedName>
        <fullName evidence="1">Leucine rich repeat-containing protein</fullName>
    </submittedName>
</protein>
<proteinExistence type="predicted"/>
<dbReference type="Gene3D" id="3.80.10.10">
    <property type="entry name" value="Ribonuclease Inhibitor"/>
    <property type="match status" value="1"/>
</dbReference>
<name>A0A1I0DN11_9FIRM</name>
<dbReference type="SUPFAM" id="SSF52058">
    <property type="entry name" value="L domain-like"/>
    <property type="match status" value="1"/>
</dbReference>
<keyword evidence="2" id="KW-1185">Reference proteome</keyword>
<evidence type="ECO:0000313" key="2">
    <source>
        <dbReference type="Proteomes" id="UP000199800"/>
    </source>
</evidence>
<dbReference type="InterPro" id="IPR032675">
    <property type="entry name" value="LRR_dom_sf"/>
</dbReference>
<dbReference type="Proteomes" id="UP000199800">
    <property type="component" value="Unassembled WGS sequence"/>
</dbReference>
<sequence>MDFSYTVCEKGIEITKYLKDEAVAEVPAEIDGKAVISIGKYAFEGKRELIEVVLPDGMVTIGAHAFYNCRKLTKIHLSDCIISTEDGAFKNCRSLRYVFVKVILYKMTFLKNLLSELNQEIHVTMDYEKEGQTSKLVFPSYLHDYVDNVEARIINQVTYGSGVHYRECMQEKSVDFNKYDKTFYIAKINDSEDTLLAIVLYRLEYPYELSMDARNEYKAYIKEHFLQIIELCVEKEDVDALMILAKHGFYTEDSIDSAIQVAHRREKIACTGVLLDYKKSHFSVRKKTFDL</sequence>
<organism evidence="1 2">
    <name type="scientific">[Clostridium] polysaccharolyticum</name>
    <dbReference type="NCBI Taxonomy" id="29364"/>
    <lineage>
        <taxon>Bacteria</taxon>
        <taxon>Bacillati</taxon>
        <taxon>Bacillota</taxon>
        <taxon>Clostridia</taxon>
        <taxon>Lachnospirales</taxon>
        <taxon>Lachnospiraceae</taxon>
    </lineage>
</organism>
<dbReference type="OrthoDB" id="1824119at2"/>
<dbReference type="Pfam" id="PF13306">
    <property type="entry name" value="LRR_5"/>
    <property type="match status" value="1"/>
</dbReference>
<dbReference type="RefSeq" id="WP_092478162.1">
    <property type="nucleotide sequence ID" value="NZ_FOHN01000015.1"/>
</dbReference>
<gene>
    <name evidence="1" type="ORF">SAMN04487772_11538</name>
</gene>